<proteinExistence type="predicted"/>
<sequence length="374" mass="45402">MIKNIDSYLRNGRNNLKYLLNDELRNLYSKIEIENLNSKLKRIENEFKQILQNSKSRSEFLSAFSGIRNYLISETKTADQKIWNQLVEELMIKLFYIFPKKFQLTPNEAFIYYVFQSMKRYFNHKIEHDYLYKYITQNGKVGLNILGIYACDYIKRQIKNKEAIDLKIFLFYFKNHYKPSNLIIENIDQFVSITKKNLKKFLIRKSQSLISHYLKEFRDDEYFAPKLDSYEYNKHFYYLFLRGRLKDCFRESENQLREKLGYKRIGEGNVQEHTLYKELCKYIDKKHIKRNYRPIWLNGLELDFYIEPHRLGIEYQGQQHVKPVDYFGGKKSFKKQIKRDLKKVNLCHSNDIKIVHCYFDQSIPEFAFKIFSNL</sequence>
<evidence type="ECO:0000256" key="1">
    <source>
        <dbReference type="SAM" id="Coils"/>
    </source>
</evidence>
<dbReference type="AlphaFoldDB" id="A0AAW5V9F8"/>
<dbReference type="Proteomes" id="UP001209694">
    <property type="component" value="Unassembled WGS sequence"/>
</dbReference>
<reference evidence="2" key="1">
    <citation type="submission" date="2022-06" db="EMBL/GenBank/DDBJ databases">
        <title>Leptospira isolates from biofilms formed at urban environments.</title>
        <authorList>
            <person name="Ribeiro P.S."/>
            <person name="Sousa T."/>
            <person name="Carvalho N."/>
            <person name="Aburjaile F."/>
            <person name="Neves F."/>
            <person name="Oliveira D."/>
            <person name="Blanco L."/>
            <person name="Lima J."/>
            <person name="Costa F."/>
            <person name="Brenig B."/>
            <person name="Soares S."/>
            <person name="Ramos R."/>
            <person name="Goes-Neto A."/>
            <person name="Matiuzzi M."/>
            <person name="Azevedo V."/>
            <person name="Ristow P."/>
        </authorList>
    </citation>
    <scope>NUCLEOTIDE SEQUENCE</scope>
    <source>
        <strain evidence="2">VSF7</strain>
    </source>
</reference>
<dbReference type="RefSeq" id="WP_265356623.1">
    <property type="nucleotide sequence ID" value="NZ_JAMQPS010000018.1"/>
</dbReference>
<protein>
    <recommendedName>
        <fullName evidence="4">DUF559 domain-containing protein</fullName>
    </recommendedName>
</protein>
<evidence type="ECO:0000313" key="3">
    <source>
        <dbReference type="Proteomes" id="UP001209694"/>
    </source>
</evidence>
<keyword evidence="1" id="KW-0175">Coiled coil</keyword>
<name>A0AAW5V9F8_9LEPT</name>
<accession>A0AAW5V9F8</accession>
<evidence type="ECO:0000313" key="2">
    <source>
        <dbReference type="EMBL" id="MCW7515499.1"/>
    </source>
</evidence>
<feature type="coiled-coil region" evidence="1">
    <location>
        <begin position="26"/>
        <end position="53"/>
    </location>
</feature>
<gene>
    <name evidence="2" type="ORF">ND810_10060</name>
</gene>
<organism evidence="2 3">
    <name type="scientific">Leptospira levettii</name>
    <dbReference type="NCBI Taxonomy" id="2023178"/>
    <lineage>
        <taxon>Bacteria</taxon>
        <taxon>Pseudomonadati</taxon>
        <taxon>Spirochaetota</taxon>
        <taxon>Spirochaetia</taxon>
        <taxon>Leptospirales</taxon>
        <taxon>Leptospiraceae</taxon>
        <taxon>Leptospira</taxon>
    </lineage>
</organism>
<dbReference type="Gene3D" id="3.40.960.10">
    <property type="entry name" value="VSR Endonuclease"/>
    <property type="match status" value="1"/>
</dbReference>
<dbReference type="EMBL" id="JAMQQD010000003">
    <property type="protein sequence ID" value="MCW7515499.1"/>
    <property type="molecule type" value="Genomic_DNA"/>
</dbReference>
<comment type="caution">
    <text evidence="2">The sequence shown here is derived from an EMBL/GenBank/DDBJ whole genome shotgun (WGS) entry which is preliminary data.</text>
</comment>
<evidence type="ECO:0008006" key="4">
    <source>
        <dbReference type="Google" id="ProtNLM"/>
    </source>
</evidence>